<evidence type="ECO:0000256" key="4">
    <source>
        <dbReference type="ARBA" id="ARBA00022692"/>
    </source>
</evidence>
<reference evidence="10" key="1">
    <citation type="submission" date="2024-01" db="EMBL/GenBank/DDBJ databases">
        <title>Sequencing the genomes of a sandfly, Sergentomyia squamirostris, and its two endosymbionts.</title>
        <authorList>
            <person name="Itokawa K."/>
            <person name="Sanjoba C."/>
        </authorList>
    </citation>
    <scope>NUCLEOTIDE SEQUENCE</scope>
    <source>
        <strain evidence="10">RiSSQ</strain>
    </source>
</reference>
<feature type="transmembrane region" description="Helical" evidence="9">
    <location>
        <begin position="597"/>
        <end position="618"/>
    </location>
</feature>
<dbReference type="EMBL" id="AP029170">
    <property type="protein sequence ID" value="BFD46628.1"/>
    <property type="molecule type" value="Genomic_DNA"/>
</dbReference>
<accession>A0AAT9G9X2</accession>
<feature type="compositionally biased region" description="Basic and acidic residues" evidence="8">
    <location>
        <begin position="922"/>
        <end position="958"/>
    </location>
</feature>
<evidence type="ECO:0000256" key="2">
    <source>
        <dbReference type="ARBA" id="ARBA00007802"/>
    </source>
</evidence>
<comment type="subcellular location">
    <subcellularLocation>
        <location evidence="1">Cell membrane</location>
        <topology evidence="1">Multi-pass membrane protein</topology>
    </subcellularLocation>
</comment>
<comment type="similarity">
    <text evidence="2">Belongs to the TrbL/VirB6 family.</text>
</comment>
<feature type="transmembrane region" description="Helical" evidence="9">
    <location>
        <begin position="821"/>
        <end position="841"/>
    </location>
</feature>
<feature type="transmembrane region" description="Helical" evidence="9">
    <location>
        <begin position="734"/>
        <end position="760"/>
    </location>
</feature>
<feature type="region of interest" description="Disordered" evidence="8">
    <location>
        <begin position="922"/>
        <end position="978"/>
    </location>
</feature>
<evidence type="ECO:0000256" key="1">
    <source>
        <dbReference type="ARBA" id="ARBA00004651"/>
    </source>
</evidence>
<dbReference type="GO" id="GO:0005886">
    <property type="term" value="C:plasma membrane"/>
    <property type="evidence" value="ECO:0007669"/>
    <property type="project" value="UniProtKB-SubCell"/>
</dbReference>
<feature type="transmembrane region" description="Helical" evidence="9">
    <location>
        <begin position="7"/>
        <end position="29"/>
    </location>
</feature>
<keyword evidence="3" id="KW-1003">Cell membrane</keyword>
<keyword evidence="6 9" id="KW-1133">Transmembrane helix</keyword>
<keyword evidence="4 9" id="KW-0812">Transmembrane</keyword>
<dbReference type="InterPro" id="IPR007688">
    <property type="entry name" value="Conjugal_tfr_TrbL/VirB6"/>
</dbReference>
<feature type="compositionally biased region" description="Polar residues" evidence="8">
    <location>
        <begin position="964"/>
        <end position="978"/>
    </location>
</feature>
<sequence length="978" mass="109977">MKGNLSKLIMVLGIAALVVSVVMVLLGMIGSVKITNGCLLRYDEDAKGGSTDLITNTIMLNATANYTVITKTKPDGSLETEYDPNRYGEWLNTNLAVTDKQDIKFTIEGNISLCRAYIPKNNIQQSSDLDTNNNMVAIPRIEETNAEPLSLIFDAKTDEWRNIAELFINDQVIISILPDHKKLPNLPNNIASVKNVFKLVKQDGEFKNFIETADCSEGKKTYNPLCGRYSIYFGQYVSGCKWPENCNNPNDCVNINPHMVCWSKINHTELKPIDCIIDPLNLNKWKKVCDKTPFWANVMGIAPEPYKEDGFFTSPWSNDTNKLFTNFHPECSYNSNSSSRRCPDVNRRIKDKAYIEGEYQNKRYFWYSADQATGLLYRMDNSETPTNAKSLGTDYEFAKIIAGNKDYDPINNSRAANIKYQIIYNKTLAGKAKSYLQYRLWSKDDKYTNNTGGYVLNIKQTKCRRSNGNSFDDVVDNRGVVQYLIMPYSENPNKTNKIYSTDNIKVDDAEGNAKITANGNGYLWMRIYNKQEDYKESYGRYKVQFFTSEKVGSFTLNILTPLFELLKGKIKDAAVMIFKNMTCYGGGVTTCTNFFNYIKAVLILYVMSYGAMFLLGMVKINQQDLVIRIAKIAIVSGLMNESTFEFFNNYIFDFVTNFSDGIISNMSGYSMFSSTNKITNPFMFLDALMSKILFSKTFAGQVLSLISMGLSGLIYFVIVFIATMIVIITALRAVAVYIMAFMAIAILIGVAPLFLTFMLFDFTRYLFDNWVRFTFRYMIEPVILMAGIIILTQLFTIYLDFATGYSVCWKCALPIKVPFPAIPGLPAIFSNLEIFCINWFVPWGMDSRSGMMGLNMQHYIALIMIAYGMYGYVEFSGKMVAKLTSTAGPSATSMGHAMSSAMEQGALKKVGLDQASRDTIKKEAAGRLKDRNKAIDKGNKARSKGDTKDGDGNNKDQNPRSGVESGSGNESDSNANPK</sequence>
<organism evidence="10">
    <name type="scientific">Candidatus Tisiphia endosymbiont of Sergentomyia squamirostris</name>
    <dbReference type="NCBI Taxonomy" id="3113639"/>
    <lineage>
        <taxon>Bacteria</taxon>
        <taxon>Pseudomonadati</taxon>
        <taxon>Pseudomonadota</taxon>
        <taxon>Alphaproteobacteria</taxon>
        <taxon>Rickettsiales</taxon>
        <taxon>Rickettsiaceae</taxon>
        <taxon>Rickettsieae</taxon>
        <taxon>Candidatus Tisiphia</taxon>
    </lineage>
</organism>
<feature type="transmembrane region" description="Helical" evidence="9">
    <location>
        <begin position="853"/>
        <end position="873"/>
    </location>
</feature>
<evidence type="ECO:0000256" key="5">
    <source>
        <dbReference type="ARBA" id="ARBA00022729"/>
    </source>
</evidence>
<gene>
    <name evidence="10" type="ORF">DMENIID0002_12740</name>
</gene>
<dbReference type="Pfam" id="PF04610">
    <property type="entry name" value="TrbL"/>
    <property type="match status" value="1"/>
</dbReference>
<dbReference type="GO" id="GO:0030255">
    <property type="term" value="P:protein secretion by the type IV secretion system"/>
    <property type="evidence" value="ECO:0007669"/>
    <property type="project" value="InterPro"/>
</dbReference>
<name>A0AAT9G9X2_9RICK</name>
<evidence type="ECO:0000256" key="9">
    <source>
        <dbReference type="SAM" id="Phobius"/>
    </source>
</evidence>
<keyword evidence="7 9" id="KW-0472">Membrane</keyword>
<evidence type="ECO:0000256" key="7">
    <source>
        <dbReference type="ARBA" id="ARBA00023136"/>
    </source>
</evidence>
<evidence type="ECO:0000256" key="3">
    <source>
        <dbReference type="ARBA" id="ARBA00022475"/>
    </source>
</evidence>
<keyword evidence="5" id="KW-0732">Signal</keyword>
<dbReference type="AlphaFoldDB" id="A0AAT9G9X2"/>
<evidence type="ECO:0000256" key="6">
    <source>
        <dbReference type="ARBA" id="ARBA00022989"/>
    </source>
</evidence>
<protein>
    <submittedName>
        <fullName evidence="10">Type IV secretion system protein</fullName>
    </submittedName>
</protein>
<evidence type="ECO:0000313" key="10">
    <source>
        <dbReference type="EMBL" id="BFD46628.1"/>
    </source>
</evidence>
<proteinExistence type="inferred from homology"/>
<evidence type="ECO:0000256" key="8">
    <source>
        <dbReference type="SAM" id="MobiDB-lite"/>
    </source>
</evidence>
<feature type="transmembrane region" description="Helical" evidence="9">
    <location>
        <begin position="781"/>
        <end position="801"/>
    </location>
</feature>
<feature type="transmembrane region" description="Helical" evidence="9">
    <location>
        <begin position="702"/>
        <end position="728"/>
    </location>
</feature>